<dbReference type="InterPro" id="IPR001962">
    <property type="entry name" value="Asn_synthase"/>
</dbReference>
<feature type="domain" description="Glutamine amidotransferase type-2" evidence="11">
    <location>
        <begin position="2"/>
        <end position="217"/>
    </location>
</feature>
<dbReference type="SUPFAM" id="SSF56235">
    <property type="entry name" value="N-terminal nucleophile aminohydrolases (Ntn hydrolases)"/>
    <property type="match status" value="1"/>
</dbReference>
<keyword evidence="12" id="KW-0436">Ligase</keyword>
<dbReference type="InterPro" id="IPR051786">
    <property type="entry name" value="ASN_synthetase/amidase"/>
</dbReference>
<dbReference type="CDD" id="cd01991">
    <property type="entry name" value="Asn_synthase_B_C"/>
    <property type="match status" value="1"/>
</dbReference>
<dbReference type="PIRSF" id="PIRSF001589">
    <property type="entry name" value="Asn_synthetase_glu-h"/>
    <property type="match status" value="1"/>
</dbReference>
<dbReference type="InterPro" id="IPR014729">
    <property type="entry name" value="Rossmann-like_a/b/a_fold"/>
</dbReference>
<name>A0A5C5XME9_9PLAN</name>
<dbReference type="RefSeq" id="WP_146505370.1">
    <property type="nucleotide sequence ID" value="NZ_SJPG01000001.1"/>
</dbReference>
<evidence type="ECO:0000256" key="5">
    <source>
        <dbReference type="ARBA" id="ARBA00022840"/>
    </source>
</evidence>
<keyword evidence="8" id="KW-0028">Amino-acid biosynthesis</keyword>
<dbReference type="CDD" id="cd00712">
    <property type="entry name" value="AsnB"/>
    <property type="match status" value="1"/>
</dbReference>
<evidence type="ECO:0000313" key="12">
    <source>
        <dbReference type="EMBL" id="TWT63631.1"/>
    </source>
</evidence>
<evidence type="ECO:0000256" key="10">
    <source>
        <dbReference type="PIRSR" id="PIRSR001589-3"/>
    </source>
</evidence>
<feature type="binding site" evidence="9">
    <location>
        <position position="103"/>
    </location>
    <ligand>
        <name>L-glutamine</name>
        <dbReference type="ChEBI" id="CHEBI:58359"/>
    </ligand>
</feature>
<dbReference type="GO" id="GO:0005524">
    <property type="term" value="F:ATP binding"/>
    <property type="evidence" value="ECO:0007669"/>
    <property type="project" value="UniProtKB-KW"/>
</dbReference>
<evidence type="ECO:0000256" key="2">
    <source>
        <dbReference type="ARBA" id="ARBA00005752"/>
    </source>
</evidence>
<dbReference type="InterPro" id="IPR033738">
    <property type="entry name" value="AsnB_N"/>
</dbReference>
<evidence type="ECO:0000256" key="3">
    <source>
        <dbReference type="ARBA" id="ARBA00012737"/>
    </source>
</evidence>
<comment type="caution">
    <text evidence="12">The sequence shown here is derived from an EMBL/GenBank/DDBJ whole genome shotgun (WGS) entry which is preliminary data.</text>
</comment>
<dbReference type="GO" id="GO:0006529">
    <property type="term" value="P:asparagine biosynthetic process"/>
    <property type="evidence" value="ECO:0007669"/>
    <property type="project" value="UniProtKB-KW"/>
</dbReference>
<protein>
    <recommendedName>
        <fullName evidence="3">asparagine synthase (glutamine-hydrolyzing)</fullName>
        <ecNumber evidence="3">6.3.5.4</ecNumber>
    </recommendedName>
</protein>
<keyword evidence="5 9" id="KW-0067">ATP-binding</keyword>
<dbReference type="Proteomes" id="UP000316095">
    <property type="component" value="Unassembled WGS sequence"/>
</dbReference>
<dbReference type="GO" id="GO:0004066">
    <property type="term" value="F:asparagine synthase (glutamine-hydrolyzing) activity"/>
    <property type="evidence" value="ECO:0007669"/>
    <property type="project" value="UniProtKB-EC"/>
</dbReference>
<sequence length="635" mass="72187">MCGILGLVAADRRSLNIDDAVVITMRETMHFRGPDEAGLLRIGDSAILAHRRLSIRDPLHGQQPWTSGDQRYTLTYNGELYNTDELNALTAQSFDQPLSTRCDTELLMRTLIAQGAEGIPHLQGMFAFGFYDVQEHRLILARDRFGIKPLYYAIINNVLVFASSITAIQKHPDFQSRPNRRALIHYLMTLRTHFGEDAMIEGIKQVPPGCVLTFDELGISVKRYWDYPKINEDLTETETESRLQQQFSLAVQKRIVSDVPVGMMLSGGVDSSLLGTYVKETLGEDFTAECGVGQTEEAEEESQFARQAAEYLSCKFDLVTVDEQSYQIGWRELLAQTGQPLATPSDVIIYRLAQSLQQKVGVVLGGEGADELLCGYTPVHGIGRDYDELQRLIQAEDEAPEALEYFLQQIESLYGTSQKATLAEMYFALATIFPPQAIEVLIPDSTSDLQEIHKYYQKQLKVKKGKPHAGLQAMIRFLHQENLQSLLSRLDQATMAAALEARVPYTDHQLVEAIWSTPLEHRFKIHDEKFEYEQLSIQLERDEILESKSVLRLLARRRLPEELANRRKASFPTPVHEWMQKEWGTWVHSTLTHSDFLKQQFEPKQLQELVENPQQAGMLLWPLLNLALWGEQFSG</sequence>
<reference evidence="12 13" key="1">
    <citation type="submission" date="2019-02" db="EMBL/GenBank/DDBJ databases">
        <title>Deep-cultivation of Planctomycetes and their phenomic and genomic characterization uncovers novel biology.</title>
        <authorList>
            <person name="Wiegand S."/>
            <person name="Jogler M."/>
            <person name="Boedeker C."/>
            <person name="Pinto D."/>
            <person name="Vollmers J."/>
            <person name="Rivas-Marin E."/>
            <person name="Kohn T."/>
            <person name="Peeters S.H."/>
            <person name="Heuer A."/>
            <person name="Rast P."/>
            <person name="Oberbeckmann S."/>
            <person name="Bunk B."/>
            <person name="Jeske O."/>
            <person name="Meyerdierks A."/>
            <person name="Storesund J.E."/>
            <person name="Kallscheuer N."/>
            <person name="Luecker S."/>
            <person name="Lage O.M."/>
            <person name="Pohl T."/>
            <person name="Merkel B.J."/>
            <person name="Hornburger P."/>
            <person name="Mueller R.-W."/>
            <person name="Bruemmer F."/>
            <person name="Labrenz M."/>
            <person name="Spormann A.M."/>
            <person name="Op Den Camp H."/>
            <person name="Overmann J."/>
            <person name="Amann R."/>
            <person name="Jetten M.S.M."/>
            <person name="Mascher T."/>
            <person name="Medema M.H."/>
            <person name="Devos D.P."/>
            <person name="Kaster A.-K."/>
            <person name="Ovreas L."/>
            <person name="Rohde M."/>
            <person name="Galperin M.Y."/>
            <person name="Jogler C."/>
        </authorList>
    </citation>
    <scope>NUCLEOTIDE SEQUENCE [LARGE SCALE GENOMIC DNA]</scope>
    <source>
        <strain evidence="12 13">Pan54</strain>
    </source>
</reference>
<dbReference type="NCBIfam" id="TIGR01536">
    <property type="entry name" value="asn_synth_AEB"/>
    <property type="match status" value="1"/>
</dbReference>
<feature type="site" description="Important for beta-aspartyl-AMP intermediate formation" evidence="10">
    <location>
        <position position="367"/>
    </location>
</feature>
<dbReference type="Pfam" id="PF13537">
    <property type="entry name" value="GATase_7"/>
    <property type="match status" value="1"/>
</dbReference>
<dbReference type="Gene3D" id="3.60.20.10">
    <property type="entry name" value="Glutamine Phosphoribosylpyrophosphate, subunit 1, domain 1"/>
    <property type="match status" value="1"/>
</dbReference>
<dbReference type="Pfam" id="PF00733">
    <property type="entry name" value="Asn_synthase"/>
    <property type="match status" value="1"/>
</dbReference>
<feature type="active site" description="For GATase activity" evidence="8">
    <location>
        <position position="2"/>
    </location>
</feature>
<dbReference type="EC" id="6.3.5.4" evidence="3"/>
<comment type="catalytic activity">
    <reaction evidence="7">
        <text>L-aspartate + L-glutamine + ATP + H2O = L-asparagine + L-glutamate + AMP + diphosphate + H(+)</text>
        <dbReference type="Rhea" id="RHEA:12228"/>
        <dbReference type="ChEBI" id="CHEBI:15377"/>
        <dbReference type="ChEBI" id="CHEBI:15378"/>
        <dbReference type="ChEBI" id="CHEBI:29985"/>
        <dbReference type="ChEBI" id="CHEBI:29991"/>
        <dbReference type="ChEBI" id="CHEBI:30616"/>
        <dbReference type="ChEBI" id="CHEBI:33019"/>
        <dbReference type="ChEBI" id="CHEBI:58048"/>
        <dbReference type="ChEBI" id="CHEBI:58359"/>
        <dbReference type="ChEBI" id="CHEBI:456215"/>
        <dbReference type="EC" id="6.3.5.4"/>
    </reaction>
</comment>
<accession>A0A5C5XME9</accession>
<dbReference type="InterPro" id="IPR017932">
    <property type="entry name" value="GATase_2_dom"/>
</dbReference>
<dbReference type="GO" id="GO:0005829">
    <property type="term" value="C:cytosol"/>
    <property type="evidence" value="ECO:0007669"/>
    <property type="project" value="TreeGrafter"/>
</dbReference>
<evidence type="ECO:0000256" key="4">
    <source>
        <dbReference type="ARBA" id="ARBA00022741"/>
    </source>
</evidence>
<dbReference type="PROSITE" id="PS51278">
    <property type="entry name" value="GATASE_TYPE_2"/>
    <property type="match status" value="1"/>
</dbReference>
<comment type="pathway">
    <text evidence="1">Amino-acid biosynthesis; L-asparagine biosynthesis; L-asparagine from L-aspartate (L-Gln route): step 1/1.</text>
</comment>
<organism evidence="12 13">
    <name type="scientific">Rubinisphaera italica</name>
    <dbReference type="NCBI Taxonomy" id="2527969"/>
    <lineage>
        <taxon>Bacteria</taxon>
        <taxon>Pseudomonadati</taxon>
        <taxon>Planctomycetota</taxon>
        <taxon>Planctomycetia</taxon>
        <taxon>Planctomycetales</taxon>
        <taxon>Planctomycetaceae</taxon>
        <taxon>Rubinisphaera</taxon>
    </lineage>
</organism>
<dbReference type="AlphaFoldDB" id="A0A5C5XME9"/>
<evidence type="ECO:0000256" key="6">
    <source>
        <dbReference type="ARBA" id="ARBA00022962"/>
    </source>
</evidence>
<evidence type="ECO:0000256" key="9">
    <source>
        <dbReference type="PIRSR" id="PIRSR001589-2"/>
    </source>
</evidence>
<evidence type="ECO:0000256" key="8">
    <source>
        <dbReference type="PIRSR" id="PIRSR001589-1"/>
    </source>
</evidence>
<proteinExistence type="inferred from homology"/>
<dbReference type="SUPFAM" id="SSF52402">
    <property type="entry name" value="Adenine nucleotide alpha hydrolases-like"/>
    <property type="match status" value="1"/>
</dbReference>
<dbReference type="InterPro" id="IPR006426">
    <property type="entry name" value="Asn_synth_AEB"/>
</dbReference>
<feature type="binding site" evidence="9">
    <location>
        <position position="292"/>
    </location>
    <ligand>
        <name>ATP</name>
        <dbReference type="ChEBI" id="CHEBI:30616"/>
    </ligand>
</feature>
<dbReference type="PANTHER" id="PTHR43284:SF1">
    <property type="entry name" value="ASPARAGINE SYNTHETASE"/>
    <property type="match status" value="1"/>
</dbReference>
<keyword evidence="4 9" id="KW-0547">Nucleotide-binding</keyword>
<dbReference type="EMBL" id="SJPG01000001">
    <property type="protein sequence ID" value="TWT63631.1"/>
    <property type="molecule type" value="Genomic_DNA"/>
</dbReference>
<evidence type="ECO:0000256" key="7">
    <source>
        <dbReference type="ARBA" id="ARBA00048741"/>
    </source>
</evidence>
<dbReference type="PANTHER" id="PTHR43284">
    <property type="entry name" value="ASPARAGINE SYNTHETASE (GLUTAMINE-HYDROLYZING)"/>
    <property type="match status" value="1"/>
</dbReference>
<keyword evidence="8" id="KW-0061">Asparagine biosynthesis</keyword>
<evidence type="ECO:0000256" key="1">
    <source>
        <dbReference type="ARBA" id="ARBA00005187"/>
    </source>
</evidence>
<dbReference type="Gene3D" id="3.40.50.620">
    <property type="entry name" value="HUPs"/>
    <property type="match status" value="1"/>
</dbReference>
<gene>
    <name evidence="12" type="primary">asnO</name>
    <name evidence="12" type="ORF">Pan54_43850</name>
</gene>
<keyword evidence="6 8" id="KW-0315">Glutamine amidotransferase</keyword>
<evidence type="ECO:0000259" key="11">
    <source>
        <dbReference type="PROSITE" id="PS51278"/>
    </source>
</evidence>
<comment type="similarity">
    <text evidence="2">Belongs to the asparagine synthetase family.</text>
</comment>
<dbReference type="OrthoDB" id="223068at2"/>
<evidence type="ECO:0000313" key="13">
    <source>
        <dbReference type="Proteomes" id="UP000316095"/>
    </source>
</evidence>
<dbReference type="InterPro" id="IPR029055">
    <property type="entry name" value="Ntn_hydrolases_N"/>
</dbReference>
<keyword evidence="13" id="KW-1185">Reference proteome</keyword>